<protein>
    <recommendedName>
        <fullName evidence="2">CHAT domain-containing protein</fullName>
    </recommendedName>
</protein>
<feature type="compositionally biased region" description="Low complexity" evidence="1">
    <location>
        <begin position="229"/>
        <end position="261"/>
    </location>
</feature>
<dbReference type="Proteomes" id="UP001143480">
    <property type="component" value="Unassembled WGS sequence"/>
</dbReference>
<keyword evidence="4" id="KW-1185">Reference proteome</keyword>
<evidence type="ECO:0000259" key="2">
    <source>
        <dbReference type="Pfam" id="PF12770"/>
    </source>
</evidence>
<reference evidence="3" key="2">
    <citation type="submission" date="2023-01" db="EMBL/GenBank/DDBJ databases">
        <authorList>
            <person name="Sun Q."/>
            <person name="Evtushenko L."/>
        </authorList>
    </citation>
    <scope>NUCLEOTIDE SEQUENCE</scope>
    <source>
        <strain evidence="3">VKM Ac-1321</strain>
    </source>
</reference>
<reference evidence="3" key="1">
    <citation type="journal article" date="2014" name="Int. J. Syst. Evol. Microbiol.">
        <title>Complete genome sequence of Corynebacterium casei LMG S-19264T (=DSM 44701T), isolated from a smear-ripened cheese.</title>
        <authorList>
            <consortium name="US DOE Joint Genome Institute (JGI-PGF)"/>
            <person name="Walter F."/>
            <person name="Albersmeier A."/>
            <person name="Kalinowski J."/>
            <person name="Ruckert C."/>
        </authorList>
    </citation>
    <scope>NUCLEOTIDE SEQUENCE</scope>
    <source>
        <strain evidence="3">VKM Ac-1321</strain>
    </source>
</reference>
<feature type="domain" description="CHAT" evidence="2">
    <location>
        <begin position="288"/>
        <end position="487"/>
    </location>
</feature>
<organism evidence="3 4">
    <name type="scientific">Dactylosporangium matsuzakiense</name>
    <dbReference type="NCBI Taxonomy" id="53360"/>
    <lineage>
        <taxon>Bacteria</taxon>
        <taxon>Bacillati</taxon>
        <taxon>Actinomycetota</taxon>
        <taxon>Actinomycetes</taxon>
        <taxon>Micromonosporales</taxon>
        <taxon>Micromonosporaceae</taxon>
        <taxon>Dactylosporangium</taxon>
    </lineage>
</organism>
<dbReference type="Pfam" id="PF12770">
    <property type="entry name" value="CHAT"/>
    <property type="match status" value="1"/>
</dbReference>
<gene>
    <name evidence="3" type="ORF">GCM10017581_027230</name>
</gene>
<feature type="region of interest" description="Disordered" evidence="1">
    <location>
        <begin position="227"/>
        <end position="315"/>
    </location>
</feature>
<evidence type="ECO:0000313" key="3">
    <source>
        <dbReference type="EMBL" id="GLL00982.1"/>
    </source>
</evidence>
<dbReference type="EMBL" id="BSFP01000012">
    <property type="protein sequence ID" value="GLL00982.1"/>
    <property type="molecule type" value="Genomic_DNA"/>
</dbReference>
<dbReference type="InterPro" id="IPR024983">
    <property type="entry name" value="CHAT_dom"/>
</dbReference>
<feature type="compositionally biased region" description="Basic and acidic residues" evidence="1">
    <location>
        <begin position="301"/>
        <end position="314"/>
    </location>
</feature>
<evidence type="ECO:0000256" key="1">
    <source>
        <dbReference type="SAM" id="MobiDB-lite"/>
    </source>
</evidence>
<proteinExistence type="predicted"/>
<dbReference type="RefSeq" id="WP_261958705.1">
    <property type="nucleotide sequence ID" value="NZ_BSFP01000012.1"/>
</dbReference>
<evidence type="ECO:0000313" key="4">
    <source>
        <dbReference type="Proteomes" id="UP001143480"/>
    </source>
</evidence>
<comment type="caution">
    <text evidence="3">The sequence shown here is derived from an EMBL/GenBank/DDBJ whole genome shotgun (WGS) entry which is preliminary data.</text>
</comment>
<sequence>MIEVAVSPQEIVVGRSSALTLRFFNSGPAPCFNVEFMVRLPPGVMLQSGVGQVDIPVLGPGRVHTHTISVLTQKVGPFEVTSARFTYRDESDRQRRVTDFSVRLVAAAAIKAEPVRLPRGRLRVECEDGELVAGQWGELRLRVGNGTGVALGDVIAAVDGPFETDGRRSRVAVLGDGASVRCSFSVKMDVAGRVPVDVRTTYRFRDAGGELRARTQEDSVTAIVRPERQAPQQPQRQAPQQPQQQAPPQAGQPTDQQAPQQTGWRIEQQAPQQAGRQTGQQAPSQTGRAEQQTPTQAGRQVEQREPSRAGRKSEQVVLYLAAAPRDMEPLRSDLEMRKVREKLQRSRDRERFRLEWCPAARFEDISQALIDYEPQIVHFSGHGDENGNLCVEDELGDRDLVTPEGLADLFGQHRDSLRCVVVNACHSVQLAETLATRIQYTVGMRNMIADDASIQFSVGFYEGLFGGLPIPRAFARGCAHVRSRPGTEHQHRTPLLFPRTS</sequence>
<accession>A0A9W6KHE0</accession>
<dbReference type="AlphaFoldDB" id="A0A9W6KHE0"/>
<name>A0A9W6KHE0_9ACTN</name>
<feature type="compositionally biased region" description="Polar residues" evidence="1">
    <location>
        <begin position="269"/>
        <end position="298"/>
    </location>
</feature>